<dbReference type="PANTHER" id="PTHR24359:SF1">
    <property type="entry name" value="INHIBITOR OF NUCLEAR FACTOR KAPPA-B KINASE EPSILON SUBUNIT HOMOLOG 1-RELATED"/>
    <property type="match status" value="1"/>
</dbReference>
<organism evidence="3 4">
    <name type="scientific">Imshaugia aleurites</name>
    <dbReference type="NCBI Taxonomy" id="172621"/>
    <lineage>
        <taxon>Eukaryota</taxon>
        <taxon>Fungi</taxon>
        <taxon>Dikarya</taxon>
        <taxon>Ascomycota</taxon>
        <taxon>Pezizomycotina</taxon>
        <taxon>Lecanoromycetes</taxon>
        <taxon>OSLEUM clade</taxon>
        <taxon>Lecanoromycetidae</taxon>
        <taxon>Lecanorales</taxon>
        <taxon>Lecanorineae</taxon>
        <taxon>Parmeliaceae</taxon>
        <taxon>Imshaugia</taxon>
    </lineage>
</organism>
<dbReference type="InterPro" id="IPR011009">
    <property type="entry name" value="Kinase-like_dom_sf"/>
</dbReference>
<dbReference type="PANTHER" id="PTHR24359">
    <property type="entry name" value="SERINE/THREONINE-PROTEIN KINASE SBK1"/>
    <property type="match status" value="1"/>
</dbReference>
<feature type="compositionally biased region" description="Low complexity" evidence="1">
    <location>
        <begin position="170"/>
        <end position="180"/>
    </location>
</feature>
<evidence type="ECO:0000259" key="2">
    <source>
        <dbReference type="PROSITE" id="PS50011"/>
    </source>
</evidence>
<evidence type="ECO:0000313" key="3">
    <source>
        <dbReference type="EMBL" id="CAF9906813.1"/>
    </source>
</evidence>
<comment type="caution">
    <text evidence="3">The sequence shown here is derived from an EMBL/GenBank/DDBJ whole genome shotgun (WGS) entry which is preliminary data.</text>
</comment>
<evidence type="ECO:0000256" key="1">
    <source>
        <dbReference type="SAM" id="MobiDB-lite"/>
    </source>
</evidence>
<dbReference type="GO" id="GO:0005524">
    <property type="term" value="F:ATP binding"/>
    <property type="evidence" value="ECO:0007669"/>
    <property type="project" value="InterPro"/>
</dbReference>
<sequence length="456" mass="48206">MTENTPRVAVPKQRWLPLTSAPRSPVALPTRPALAERPALPVSQRPPLTASKTLPAEDPAVRANQPLTPPSTPPKPENTRASASADAVEAIEAIDVNPGAKSSDVHRSSVSQASTQEALGSDAAPKLYTEKYQLQEELGRGAWSTVYLAIENVEPLKPRTNLPLTPPTSPTTGATASSKKVLAVKKPSSRQAHKILEKEAKILTYLTSHADASTHLVLFHGFDTAQHSIVLGAVPLSLETHAKAASRTPFSTKTMFDPVVGAEEWAGLAEALIGGLAFLHSTGCVHGDIKPANVLLRSESSGGLSPLYCDFSSSHIVSGTGEGEDVEEVSAVTTEYLSPELLEALSPRSPARAVATYASDVFALGVTLLFAAIGDSPYAGARIASQKLGMAKEGLPFEFARRGEQASRVMKGRAVEKALSGALAKEAVKRATVAEWRDGIREVVESWKEGGWARGG</sequence>
<dbReference type="PROSITE" id="PS00108">
    <property type="entry name" value="PROTEIN_KINASE_ST"/>
    <property type="match status" value="1"/>
</dbReference>
<dbReference type="Pfam" id="PF00069">
    <property type="entry name" value="Pkinase"/>
    <property type="match status" value="1"/>
</dbReference>
<feature type="region of interest" description="Disordered" evidence="1">
    <location>
        <begin position="159"/>
        <end position="180"/>
    </location>
</feature>
<gene>
    <name evidence="3" type="ORF">IMSHALPRED_005361</name>
</gene>
<dbReference type="PROSITE" id="PS50011">
    <property type="entry name" value="PROTEIN_KINASE_DOM"/>
    <property type="match status" value="1"/>
</dbReference>
<dbReference type="SMART" id="SM00220">
    <property type="entry name" value="S_TKc"/>
    <property type="match status" value="1"/>
</dbReference>
<keyword evidence="4" id="KW-1185">Reference proteome</keyword>
<feature type="domain" description="Protein kinase" evidence="2">
    <location>
        <begin position="132"/>
        <end position="444"/>
    </location>
</feature>
<dbReference type="SUPFAM" id="SSF56112">
    <property type="entry name" value="Protein kinase-like (PK-like)"/>
    <property type="match status" value="1"/>
</dbReference>
<feature type="compositionally biased region" description="Pro residues" evidence="1">
    <location>
        <begin position="67"/>
        <end position="76"/>
    </location>
</feature>
<dbReference type="AlphaFoldDB" id="A0A8H3EK33"/>
<dbReference type="GO" id="GO:0004674">
    <property type="term" value="F:protein serine/threonine kinase activity"/>
    <property type="evidence" value="ECO:0007669"/>
    <property type="project" value="TreeGrafter"/>
</dbReference>
<feature type="region of interest" description="Disordered" evidence="1">
    <location>
        <begin position="1"/>
        <end position="118"/>
    </location>
</feature>
<dbReference type="InterPro" id="IPR000719">
    <property type="entry name" value="Prot_kinase_dom"/>
</dbReference>
<protein>
    <recommendedName>
        <fullName evidence="2">Protein kinase domain-containing protein</fullName>
    </recommendedName>
</protein>
<evidence type="ECO:0000313" key="4">
    <source>
        <dbReference type="Proteomes" id="UP000664534"/>
    </source>
</evidence>
<dbReference type="Proteomes" id="UP000664534">
    <property type="component" value="Unassembled WGS sequence"/>
</dbReference>
<dbReference type="EMBL" id="CAJPDT010000003">
    <property type="protein sequence ID" value="CAF9906813.1"/>
    <property type="molecule type" value="Genomic_DNA"/>
</dbReference>
<dbReference type="OrthoDB" id="626167at2759"/>
<name>A0A8H3EK33_9LECA</name>
<feature type="compositionally biased region" description="Polar residues" evidence="1">
    <location>
        <begin position="108"/>
        <end position="118"/>
    </location>
</feature>
<dbReference type="Gene3D" id="3.30.200.20">
    <property type="entry name" value="Phosphorylase Kinase, domain 1"/>
    <property type="match status" value="1"/>
</dbReference>
<reference evidence="3" key="1">
    <citation type="submission" date="2021-03" db="EMBL/GenBank/DDBJ databases">
        <authorList>
            <person name="Tagirdzhanova G."/>
        </authorList>
    </citation>
    <scope>NUCLEOTIDE SEQUENCE</scope>
</reference>
<accession>A0A8H3EK33</accession>
<dbReference type="InterPro" id="IPR008271">
    <property type="entry name" value="Ser/Thr_kinase_AS"/>
</dbReference>
<proteinExistence type="predicted"/>
<dbReference type="Gene3D" id="1.10.510.10">
    <property type="entry name" value="Transferase(Phosphotransferase) domain 1"/>
    <property type="match status" value="1"/>
</dbReference>